<dbReference type="EMBL" id="JAMQJY010000001">
    <property type="protein sequence ID" value="MCM2675174.1"/>
    <property type="molecule type" value="Genomic_DNA"/>
</dbReference>
<gene>
    <name evidence="1" type="ORF">NDM98_06500</name>
</gene>
<comment type="caution">
    <text evidence="1">The sequence shown here is derived from an EMBL/GenBank/DDBJ whole genome shotgun (WGS) entry which is preliminary data.</text>
</comment>
<proteinExistence type="predicted"/>
<sequence>MEWRLDSESLREEIRTVVTEIEKVISFYQYSVLKGEVEISNMLISGDMIAMDLIVQECTDYFSQMKITSQLDFTDSYVPARYYDALGLMLRKEVR</sequence>
<accession>A0ABT0XH12</accession>
<reference evidence="1" key="1">
    <citation type="submission" date="2022-06" db="EMBL/GenBank/DDBJ databases">
        <title>Alkalicoccobacillus porphyridii sp. nov., isolated from a marine red alga, Porphyridium purpureum and reclassification of Shouchella plakortidis and Shouchella gibsonii as Alkalicoccobacillus plakortidis comb. nov. and Alkalicoccobacillus gibsonii comb. nov.</title>
        <authorList>
            <person name="Kim K.H."/>
            <person name="Lee J.K."/>
            <person name="Han D.M."/>
            <person name="Baek J.H."/>
            <person name="Jeon C.O."/>
        </authorList>
    </citation>
    <scope>NUCLEOTIDE SEQUENCE</scope>
    <source>
        <strain evidence="1">DSM 19153</strain>
    </source>
</reference>
<evidence type="ECO:0000313" key="2">
    <source>
        <dbReference type="Proteomes" id="UP001203665"/>
    </source>
</evidence>
<dbReference type="Proteomes" id="UP001203665">
    <property type="component" value="Unassembled WGS sequence"/>
</dbReference>
<name>A0ABT0XH12_9BACI</name>
<organism evidence="1 2">
    <name type="scientific">Alkalicoccobacillus plakortidis</name>
    <dbReference type="NCBI Taxonomy" id="444060"/>
    <lineage>
        <taxon>Bacteria</taxon>
        <taxon>Bacillati</taxon>
        <taxon>Bacillota</taxon>
        <taxon>Bacilli</taxon>
        <taxon>Bacillales</taxon>
        <taxon>Bacillaceae</taxon>
        <taxon>Alkalicoccobacillus</taxon>
    </lineage>
</organism>
<dbReference type="RefSeq" id="WP_251605543.1">
    <property type="nucleotide sequence ID" value="NZ_JAMQJY010000001.1"/>
</dbReference>
<evidence type="ECO:0000313" key="1">
    <source>
        <dbReference type="EMBL" id="MCM2675174.1"/>
    </source>
</evidence>
<keyword evidence="2" id="KW-1185">Reference proteome</keyword>
<evidence type="ECO:0008006" key="3">
    <source>
        <dbReference type="Google" id="ProtNLM"/>
    </source>
</evidence>
<protein>
    <recommendedName>
        <fullName evidence="3">Gp6-like head-tail connector protein</fullName>
    </recommendedName>
</protein>